<evidence type="ECO:0000313" key="9">
    <source>
        <dbReference type="EMBL" id="PXV84745.1"/>
    </source>
</evidence>
<organism evidence="9 12">
    <name type="scientific">Lachnotalea glycerini</name>
    <dbReference type="NCBI Taxonomy" id="1763509"/>
    <lineage>
        <taxon>Bacteria</taxon>
        <taxon>Bacillati</taxon>
        <taxon>Bacillota</taxon>
        <taxon>Clostridia</taxon>
        <taxon>Lachnospirales</taxon>
        <taxon>Lachnospiraceae</taxon>
        <taxon>Lachnotalea</taxon>
    </lineage>
</organism>
<evidence type="ECO:0000256" key="2">
    <source>
        <dbReference type="ARBA" id="ARBA00022448"/>
    </source>
</evidence>
<dbReference type="Pfam" id="PF02653">
    <property type="entry name" value="BPD_transp_2"/>
    <property type="match status" value="1"/>
</dbReference>
<reference evidence="10" key="3">
    <citation type="submission" date="2018-07" db="EMBL/GenBank/DDBJ databases">
        <authorList>
            <person name="Quirk P.G."/>
            <person name="Krulwich T.A."/>
        </authorList>
    </citation>
    <scope>NUCLEOTIDE SEQUENCE</scope>
    <source>
        <strain evidence="10">CCRI-19302</strain>
    </source>
</reference>
<dbReference type="InterPro" id="IPR001851">
    <property type="entry name" value="ABC_transp_permease"/>
</dbReference>
<proteinExistence type="predicted"/>
<feature type="transmembrane region" description="Helical" evidence="8">
    <location>
        <begin position="88"/>
        <end position="109"/>
    </location>
</feature>
<keyword evidence="2" id="KW-0813">Transport</keyword>
<keyword evidence="6 8" id="KW-1133">Transmembrane helix</keyword>
<keyword evidence="3" id="KW-1003">Cell membrane</keyword>
<evidence type="ECO:0000313" key="11">
    <source>
        <dbReference type="Proteomes" id="UP000216411"/>
    </source>
</evidence>
<dbReference type="Proteomes" id="UP000247523">
    <property type="component" value="Unassembled WGS sequence"/>
</dbReference>
<dbReference type="EMBL" id="QICS01000022">
    <property type="protein sequence ID" value="PXV84745.1"/>
    <property type="molecule type" value="Genomic_DNA"/>
</dbReference>
<keyword evidence="7 8" id="KW-0472">Membrane</keyword>
<dbReference type="GO" id="GO:0022857">
    <property type="term" value="F:transmembrane transporter activity"/>
    <property type="evidence" value="ECO:0007669"/>
    <property type="project" value="InterPro"/>
</dbReference>
<dbReference type="RefSeq" id="WP_094378020.1">
    <property type="nucleotide sequence ID" value="NZ_NOKA02000027.1"/>
</dbReference>
<feature type="transmembrane region" description="Helical" evidence="8">
    <location>
        <begin position="43"/>
        <end position="76"/>
    </location>
</feature>
<evidence type="ECO:0000256" key="8">
    <source>
        <dbReference type="SAM" id="Phobius"/>
    </source>
</evidence>
<dbReference type="PANTHER" id="PTHR32196">
    <property type="entry name" value="ABC TRANSPORTER PERMEASE PROTEIN YPHD-RELATED-RELATED"/>
    <property type="match status" value="1"/>
</dbReference>
<evidence type="ECO:0000313" key="10">
    <source>
        <dbReference type="EMBL" id="RDY30841.1"/>
    </source>
</evidence>
<feature type="transmembrane region" description="Helical" evidence="8">
    <location>
        <begin position="12"/>
        <end position="31"/>
    </location>
</feature>
<name>A0A255IA03_9FIRM</name>
<dbReference type="Proteomes" id="UP000216411">
    <property type="component" value="Unassembled WGS sequence"/>
</dbReference>
<comment type="caution">
    <text evidence="9">The sequence shown here is derived from an EMBL/GenBank/DDBJ whole genome shotgun (WGS) entry which is preliminary data.</text>
</comment>
<feature type="transmembrane region" description="Helical" evidence="8">
    <location>
        <begin position="218"/>
        <end position="240"/>
    </location>
</feature>
<evidence type="ECO:0000256" key="5">
    <source>
        <dbReference type="ARBA" id="ARBA00022692"/>
    </source>
</evidence>
<keyword evidence="11" id="KW-1185">Reference proteome</keyword>
<sequence>MKKFTKRKEFGIILIILIMSFILTIVSSAFLKADNIIDILRNNAVYGIMAFGMLPVLISGGIDLSVASSIALCAVVAGKIMTVFDTNIVIVFIISMLVGALIGLINGLIITKLKIAPMVATLGIMTVTLGVVLLYTGGTWISGLPEYFKEFGMAKLGNIPTKNGLTLGIPSQVIILILSGVVTWLMLRYTLIGRGIYAIGGSEASAVRVGYNVDKIKVFIYMYSGIMTGIAAVVHTSIVQQVDPNTFLGYELTVISTVVIGGASTMGGVGTVLGTTFGIILMGILQNGLILAKIPTYWQKIVMGLVILIAISVDVINRKREQSKLVRVDVEG</sequence>
<feature type="transmembrane region" description="Helical" evidence="8">
    <location>
        <begin position="165"/>
        <end position="187"/>
    </location>
</feature>
<feature type="transmembrane region" description="Helical" evidence="8">
    <location>
        <begin position="115"/>
        <end position="144"/>
    </location>
</feature>
<dbReference type="GO" id="GO:0005886">
    <property type="term" value="C:plasma membrane"/>
    <property type="evidence" value="ECO:0007669"/>
    <property type="project" value="UniProtKB-SubCell"/>
</dbReference>
<evidence type="ECO:0000256" key="1">
    <source>
        <dbReference type="ARBA" id="ARBA00004651"/>
    </source>
</evidence>
<dbReference type="AlphaFoldDB" id="A0A255IA03"/>
<reference evidence="10 11" key="1">
    <citation type="journal article" date="2017" name="Genome Announc.">
        <title>Draft Genome Sequence of a Sporulating and Motile Strain of Lachnotalea glycerini Isolated from Water in Quebec City, Canada.</title>
        <authorList>
            <person name="Maheux A.F."/>
            <person name="Boudreau D.K."/>
            <person name="Berube E."/>
            <person name="Boissinot M."/>
            <person name="Raymond F."/>
            <person name="Brodeur S."/>
            <person name="Corbeil J."/>
            <person name="Isabel S."/>
            <person name="Omar R.F."/>
            <person name="Bergeron M.G."/>
        </authorList>
    </citation>
    <scope>NUCLEOTIDE SEQUENCE [LARGE SCALE GENOMIC DNA]</scope>
    <source>
        <strain evidence="10 11">CCRI-19302</strain>
    </source>
</reference>
<gene>
    <name evidence="9" type="ORF">C8E03_1223</name>
    <name evidence="10" type="ORF">CG710_012715</name>
</gene>
<dbReference type="OrthoDB" id="9813906at2"/>
<evidence type="ECO:0000313" key="12">
    <source>
        <dbReference type="Proteomes" id="UP000247523"/>
    </source>
</evidence>
<evidence type="ECO:0000256" key="7">
    <source>
        <dbReference type="ARBA" id="ARBA00023136"/>
    </source>
</evidence>
<keyword evidence="4" id="KW-0997">Cell inner membrane</keyword>
<comment type="subcellular location">
    <subcellularLocation>
        <location evidence="1">Cell membrane</location>
        <topology evidence="1">Multi-pass membrane protein</topology>
    </subcellularLocation>
</comment>
<reference evidence="9 12" key="2">
    <citation type="submission" date="2018-05" db="EMBL/GenBank/DDBJ databases">
        <title>Genomic Encyclopedia of Type Strains, Phase IV (KMG-IV): sequencing the most valuable type-strain genomes for metagenomic binning, comparative biology and taxonomic classification.</title>
        <authorList>
            <person name="Goeker M."/>
        </authorList>
    </citation>
    <scope>NUCLEOTIDE SEQUENCE [LARGE SCALE GENOMIC DNA]</scope>
    <source>
        <strain evidence="9 12">DSM 28816</strain>
    </source>
</reference>
<dbReference type="EMBL" id="NOKA02000027">
    <property type="protein sequence ID" value="RDY30841.1"/>
    <property type="molecule type" value="Genomic_DNA"/>
</dbReference>
<keyword evidence="5 8" id="KW-0812">Transmembrane</keyword>
<accession>A0A255IA03</accession>
<evidence type="ECO:0000256" key="4">
    <source>
        <dbReference type="ARBA" id="ARBA00022519"/>
    </source>
</evidence>
<feature type="transmembrane region" description="Helical" evidence="8">
    <location>
        <begin position="252"/>
        <end position="285"/>
    </location>
</feature>
<protein>
    <submittedName>
        <fullName evidence="10">ABC transporter permease</fullName>
    </submittedName>
    <submittedName>
        <fullName evidence="9">Monosaccharide ABC transporter membrane protein (CUT2 family)</fullName>
    </submittedName>
</protein>
<feature type="transmembrane region" description="Helical" evidence="8">
    <location>
        <begin position="297"/>
        <end position="317"/>
    </location>
</feature>
<evidence type="ECO:0000256" key="3">
    <source>
        <dbReference type="ARBA" id="ARBA00022475"/>
    </source>
</evidence>
<evidence type="ECO:0000256" key="6">
    <source>
        <dbReference type="ARBA" id="ARBA00022989"/>
    </source>
</evidence>
<dbReference type="CDD" id="cd06579">
    <property type="entry name" value="TM_PBP1_transp_AraH_like"/>
    <property type="match status" value="1"/>
</dbReference>
<dbReference type="PANTHER" id="PTHR32196:SF21">
    <property type="entry name" value="ABC TRANSPORTER PERMEASE PROTEIN YPHD-RELATED"/>
    <property type="match status" value="1"/>
</dbReference>